<dbReference type="InterPro" id="IPR018604">
    <property type="entry name" value="YycI-like"/>
</dbReference>
<keyword evidence="3" id="KW-1185">Reference proteome</keyword>
<dbReference type="RefSeq" id="WP_377467586.1">
    <property type="nucleotide sequence ID" value="NZ_JBHLWN010000004.1"/>
</dbReference>
<evidence type="ECO:0000313" key="2">
    <source>
        <dbReference type="EMBL" id="MFC0210962.1"/>
    </source>
</evidence>
<protein>
    <submittedName>
        <fullName evidence="2">Two-component system regulatory protein YycI</fullName>
    </submittedName>
</protein>
<proteinExistence type="predicted"/>
<dbReference type="Gene3D" id="2.40.128.690">
    <property type="entry name" value="YycH protein, domain 3-like"/>
    <property type="match status" value="1"/>
</dbReference>
<name>A0ABV6DEB9_9BACL</name>
<organism evidence="2 3">
    <name type="scientific">Paenibacillus chartarius</name>
    <dbReference type="NCBI Taxonomy" id="747481"/>
    <lineage>
        <taxon>Bacteria</taxon>
        <taxon>Bacillati</taxon>
        <taxon>Bacillota</taxon>
        <taxon>Bacilli</taxon>
        <taxon>Bacillales</taxon>
        <taxon>Paenibacillaceae</taxon>
        <taxon>Paenibacillus</taxon>
    </lineage>
</organism>
<dbReference type="Proteomes" id="UP001589776">
    <property type="component" value="Unassembled WGS sequence"/>
</dbReference>
<dbReference type="Pfam" id="PF09648">
    <property type="entry name" value="YycI"/>
    <property type="match status" value="1"/>
</dbReference>
<evidence type="ECO:0000313" key="3">
    <source>
        <dbReference type="Proteomes" id="UP001589776"/>
    </source>
</evidence>
<dbReference type="EMBL" id="JBHLWN010000004">
    <property type="protein sequence ID" value="MFC0210962.1"/>
    <property type="molecule type" value="Genomic_DNA"/>
</dbReference>
<comment type="caution">
    <text evidence="2">The sequence shown here is derived from an EMBL/GenBank/DDBJ whole genome shotgun (WGS) entry which is preliminary data.</text>
</comment>
<evidence type="ECO:0000259" key="1">
    <source>
        <dbReference type="Pfam" id="PF09648"/>
    </source>
</evidence>
<feature type="domain" description="Regulatory protein YycH-like" evidence="1">
    <location>
        <begin position="88"/>
        <end position="233"/>
    </location>
</feature>
<reference evidence="2 3" key="1">
    <citation type="submission" date="2024-09" db="EMBL/GenBank/DDBJ databases">
        <authorList>
            <person name="Sun Q."/>
            <person name="Mori K."/>
        </authorList>
    </citation>
    <scope>NUCLEOTIDE SEQUENCE [LARGE SCALE GENOMIC DNA]</scope>
    <source>
        <strain evidence="2 3">CCM 7759</strain>
    </source>
</reference>
<accession>A0ABV6DEB9</accession>
<gene>
    <name evidence="2" type="primary">yycI</name>
    <name evidence="2" type="ORF">ACFFK0_00630</name>
</gene>
<sequence>MDWSRAKTILLAAFLMLNVVLGYQLWTSRSSQFQLGIDTTGMVEETKRLLQQRGIQFPEDIPTETPKLKGITVKLDETVPGTRTPLQNRFKFNTALNKNQYRDITARSEIRRMNEYLYDPSMSVSGVYTLNQLYASQYPMFDVKLELYEENGVIVAYRQKYAELDTAAGGDQKEQRVLPAYVVLRSLVDNYPLDGTTITNIRLGYHGQMFDAQPRYMVPTWRITLKDGKVFYVHGFNGAVEGAQEEQNDRP</sequence>